<protein>
    <submittedName>
        <fullName evidence="2">Uncharacterized protein</fullName>
    </submittedName>
</protein>
<accession>A0A8S9ZDA4</accession>
<sequence length="65" mass="7049">MKVIIGVFFLLFLIISINGTQLEKQCCDYVCKSKCVLSLGLLCTDGLLTLRGTLINLCSSAGYPC</sequence>
<dbReference type="EMBL" id="JABEBT010000166">
    <property type="protein sequence ID" value="KAF7627142.1"/>
    <property type="molecule type" value="Genomic_DNA"/>
</dbReference>
<evidence type="ECO:0000313" key="3">
    <source>
        <dbReference type="Proteomes" id="UP000605970"/>
    </source>
</evidence>
<gene>
    <name evidence="2" type="ORF">Mgra_00009591</name>
</gene>
<feature type="signal peptide" evidence="1">
    <location>
        <begin position="1"/>
        <end position="19"/>
    </location>
</feature>
<feature type="chain" id="PRO_5035947722" evidence="1">
    <location>
        <begin position="20"/>
        <end position="65"/>
    </location>
</feature>
<comment type="caution">
    <text evidence="2">The sequence shown here is derived from an EMBL/GenBank/DDBJ whole genome shotgun (WGS) entry which is preliminary data.</text>
</comment>
<keyword evidence="3" id="KW-1185">Reference proteome</keyword>
<dbReference type="Proteomes" id="UP000605970">
    <property type="component" value="Unassembled WGS sequence"/>
</dbReference>
<name>A0A8S9ZDA4_9BILA</name>
<dbReference type="AlphaFoldDB" id="A0A8S9ZDA4"/>
<evidence type="ECO:0000313" key="2">
    <source>
        <dbReference type="EMBL" id="KAF7627142.1"/>
    </source>
</evidence>
<reference evidence="2" key="1">
    <citation type="journal article" date="2020" name="Ecol. Evol.">
        <title>Genome structure and content of the rice root-knot nematode (Meloidogyne graminicola).</title>
        <authorList>
            <person name="Phan N.T."/>
            <person name="Danchin E.G.J."/>
            <person name="Klopp C."/>
            <person name="Perfus-Barbeoch L."/>
            <person name="Kozlowski D.K."/>
            <person name="Koutsovoulos G.D."/>
            <person name="Lopez-Roques C."/>
            <person name="Bouchez O."/>
            <person name="Zahm M."/>
            <person name="Besnard G."/>
            <person name="Bellafiore S."/>
        </authorList>
    </citation>
    <scope>NUCLEOTIDE SEQUENCE</scope>
    <source>
        <strain evidence="2">VN-18</strain>
    </source>
</reference>
<evidence type="ECO:0000256" key="1">
    <source>
        <dbReference type="SAM" id="SignalP"/>
    </source>
</evidence>
<organism evidence="2 3">
    <name type="scientific">Meloidogyne graminicola</name>
    <dbReference type="NCBI Taxonomy" id="189291"/>
    <lineage>
        <taxon>Eukaryota</taxon>
        <taxon>Metazoa</taxon>
        <taxon>Ecdysozoa</taxon>
        <taxon>Nematoda</taxon>
        <taxon>Chromadorea</taxon>
        <taxon>Rhabditida</taxon>
        <taxon>Tylenchina</taxon>
        <taxon>Tylenchomorpha</taxon>
        <taxon>Tylenchoidea</taxon>
        <taxon>Meloidogynidae</taxon>
        <taxon>Meloidogyninae</taxon>
        <taxon>Meloidogyne</taxon>
    </lineage>
</organism>
<proteinExistence type="predicted"/>
<keyword evidence="1" id="KW-0732">Signal</keyword>